<dbReference type="InterPro" id="IPR005501">
    <property type="entry name" value="LamB/YcsF/PxpA-like"/>
</dbReference>
<evidence type="ECO:0008006" key="2">
    <source>
        <dbReference type="Google" id="ProtNLM"/>
    </source>
</evidence>
<protein>
    <recommendedName>
        <fullName evidence="2">LamB/YcsF family protein</fullName>
    </recommendedName>
</protein>
<reference evidence="1" key="1">
    <citation type="submission" date="2018-05" db="EMBL/GenBank/DDBJ databases">
        <authorList>
            <person name="Lanie J.A."/>
            <person name="Ng W.-L."/>
            <person name="Kazmierczak K.M."/>
            <person name="Andrzejewski T.M."/>
            <person name="Davidsen T.M."/>
            <person name="Wayne K.J."/>
            <person name="Tettelin H."/>
            <person name="Glass J.I."/>
            <person name="Rusch D."/>
            <person name="Podicherti R."/>
            <person name="Tsui H.-C.T."/>
            <person name="Winkler M.E."/>
        </authorList>
    </citation>
    <scope>NUCLEOTIDE SEQUENCE</scope>
</reference>
<dbReference type="SUPFAM" id="SSF88713">
    <property type="entry name" value="Glycoside hydrolase/deacetylase"/>
    <property type="match status" value="1"/>
</dbReference>
<gene>
    <name evidence="1" type="ORF">METZ01_LOCUS165834</name>
</gene>
<dbReference type="AlphaFoldDB" id="A0A382BGI5"/>
<dbReference type="Gene3D" id="3.20.20.370">
    <property type="entry name" value="Glycoside hydrolase/deacetylase"/>
    <property type="match status" value="1"/>
</dbReference>
<dbReference type="PANTHER" id="PTHR30292:SF0">
    <property type="entry name" value="5-OXOPROLINASE SUBUNIT A"/>
    <property type="match status" value="1"/>
</dbReference>
<organism evidence="1">
    <name type="scientific">marine metagenome</name>
    <dbReference type="NCBI Taxonomy" id="408172"/>
    <lineage>
        <taxon>unclassified sequences</taxon>
        <taxon>metagenomes</taxon>
        <taxon>ecological metagenomes</taxon>
    </lineage>
</organism>
<dbReference type="InterPro" id="IPR011330">
    <property type="entry name" value="Glyco_hydro/deAcase_b/a-brl"/>
</dbReference>
<sequence length="236" mass="25152">MGEIQDLLDNNVYSGLMDYVTSINLACGGHAGDETMMRSLIRTAHRKDINVGAHPSYPDRANFGRMAMDLNPEELVESISNQVQDLINIAREENVPVTHIKPHGALYNLAAGDTALAQLIGKAVIRVAPSLPVMCLAGSTMVSVLLESGLDVMGEAFADRAYESDGSLRNRSLEGALITDPGQAAEQARSIAMHQKVIAFDGSEIIIEAATICVHSDTPNAPAIAMAVSQEIGNIQ</sequence>
<dbReference type="CDD" id="cd10801">
    <property type="entry name" value="LamB_YcsF_like_1"/>
    <property type="match status" value="1"/>
</dbReference>
<dbReference type="NCBIfam" id="NF003814">
    <property type="entry name" value="PRK05406.1-3"/>
    <property type="match status" value="1"/>
</dbReference>
<name>A0A382BGI5_9ZZZZ</name>
<evidence type="ECO:0000313" key="1">
    <source>
        <dbReference type="EMBL" id="SVB12980.1"/>
    </source>
</evidence>
<proteinExistence type="predicted"/>
<dbReference type="GO" id="GO:0005975">
    <property type="term" value="P:carbohydrate metabolic process"/>
    <property type="evidence" value="ECO:0007669"/>
    <property type="project" value="InterPro"/>
</dbReference>
<dbReference type="Pfam" id="PF03746">
    <property type="entry name" value="LamB_YcsF"/>
    <property type="match status" value="1"/>
</dbReference>
<dbReference type="EMBL" id="UINC01029745">
    <property type="protein sequence ID" value="SVB12980.1"/>
    <property type="molecule type" value="Genomic_DNA"/>
</dbReference>
<accession>A0A382BGI5</accession>
<dbReference type="PANTHER" id="PTHR30292">
    <property type="entry name" value="UNCHARACTERIZED PROTEIN YBGL-RELATED"/>
    <property type="match status" value="1"/>
</dbReference>